<accession>A0A5S9ITQ8</accession>
<evidence type="ECO:0000313" key="2">
    <source>
        <dbReference type="Proteomes" id="UP000326354"/>
    </source>
</evidence>
<dbReference type="EMBL" id="AP019860">
    <property type="protein sequence ID" value="BBM86990.1"/>
    <property type="molecule type" value="Genomic_DNA"/>
</dbReference>
<reference evidence="1 2" key="1">
    <citation type="submission" date="2019-08" db="EMBL/GenBank/DDBJ databases">
        <title>Complete genome sequence of Candidatus Uab amorphum.</title>
        <authorList>
            <person name="Shiratori T."/>
            <person name="Suzuki S."/>
            <person name="Kakizawa Y."/>
            <person name="Ishida K."/>
        </authorList>
    </citation>
    <scope>NUCLEOTIDE SEQUENCE [LARGE SCALE GENOMIC DNA]</scope>
    <source>
        <strain evidence="1 2">SRT547</strain>
    </source>
</reference>
<dbReference type="AlphaFoldDB" id="A0A5S9ITQ8"/>
<protein>
    <submittedName>
        <fullName evidence="1">Uncharacterized protein</fullName>
    </submittedName>
</protein>
<sequence>MDAGLCDHCQHVKKIINSRGSTFYLCLLSQSDERFRKYPQLPMVECPGYQPQPNENQS</sequence>
<gene>
    <name evidence="1" type="ORF">UABAM_05392</name>
</gene>
<proteinExistence type="predicted"/>
<organism evidence="1 2">
    <name type="scientific">Uabimicrobium amorphum</name>
    <dbReference type="NCBI Taxonomy" id="2596890"/>
    <lineage>
        <taxon>Bacteria</taxon>
        <taxon>Pseudomonadati</taxon>
        <taxon>Planctomycetota</taxon>
        <taxon>Candidatus Uabimicrobiia</taxon>
        <taxon>Candidatus Uabimicrobiales</taxon>
        <taxon>Candidatus Uabimicrobiaceae</taxon>
        <taxon>Candidatus Uabimicrobium</taxon>
    </lineage>
</organism>
<dbReference type="KEGG" id="uam:UABAM_05392"/>
<dbReference type="Proteomes" id="UP000326354">
    <property type="component" value="Chromosome"/>
</dbReference>
<name>A0A5S9ITQ8_UABAM</name>
<keyword evidence="2" id="KW-1185">Reference proteome</keyword>
<evidence type="ECO:0000313" key="1">
    <source>
        <dbReference type="EMBL" id="BBM86990.1"/>
    </source>
</evidence>